<dbReference type="AlphaFoldDB" id="A0AAW2YYC6"/>
<dbReference type="PROSITE" id="PS51183">
    <property type="entry name" value="JMJN"/>
    <property type="match status" value="1"/>
</dbReference>
<dbReference type="GO" id="GO:0051864">
    <property type="term" value="F:histone H3K36 demethylase activity"/>
    <property type="evidence" value="ECO:0007669"/>
    <property type="project" value="TreeGrafter"/>
</dbReference>
<dbReference type="GO" id="GO:0032454">
    <property type="term" value="F:histone H3K9 demethylase activity"/>
    <property type="evidence" value="ECO:0007669"/>
    <property type="project" value="TreeGrafter"/>
</dbReference>
<feature type="compositionally biased region" description="Polar residues" evidence="1">
    <location>
        <begin position="480"/>
        <end position="503"/>
    </location>
</feature>
<dbReference type="InterPro" id="IPR003347">
    <property type="entry name" value="JmjC_dom"/>
</dbReference>
<evidence type="ECO:0000259" key="3">
    <source>
        <dbReference type="PROSITE" id="PS51184"/>
    </source>
</evidence>
<proteinExistence type="predicted"/>
<feature type="domain" description="JmjN" evidence="2">
    <location>
        <begin position="9"/>
        <end position="50"/>
    </location>
</feature>
<protein>
    <submittedName>
        <fullName evidence="4">Lysine-specific demethylase</fullName>
    </submittedName>
</protein>
<name>A0AAW2YYC6_9EUKA</name>
<dbReference type="SMART" id="SM00545">
    <property type="entry name" value="JmjN"/>
    <property type="match status" value="1"/>
</dbReference>
<dbReference type="EMBL" id="JAOPGA020000806">
    <property type="protein sequence ID" value="KAL0482014.1"/>
    <property type="molecule type" value="Genomic_DNA"/>
</dbReference>
<dbReference type="Proteomes" id="UP001431209">
    <property type="component" value="Unassembled WGS sequence"/>
</dbReference>
<dbReference type="PANTHER" id="PTHR10694:SF7">
    <property type="entry name" value="[HISTONE H3]-TRIMETHYL-L-LYSINE(9) DEMETHYLASE"/>
    <property type="match status" value="1"/>
</dbReference>
<comment type="caution">
    <text evidence="4">The sequence shown here is derived from an EMBL/GenBank/DDBJ whole genome shotgun (WGS) entry which is preliminary data.</text>
</comment>
<dbReference type="InterPro" id="IPR003349">
    <property type="entry name" value="JmjN"/>
</dbReference>
<feature type="compositionally biased region" description="Polar residues" evidence="1">
    <location>
        <begin position="408"/>
        <end position="424"/>
    </location>
</feature>
<dbReference type="GO" id="GO:0000785">
    <property type="term" value="C:chromatin"/>
    <property type="evidence" value="ECO:0007669"/>
    <property type="project" value="TreeGrafter"/>
</dbReference>
<reference evidence="4 5" key="1">
    <citation type="submission" date="2024-03" db="EMBL/GenBank/DDBJ databases">
        <title>The Acrasis kona genome and developmental transcriptomes reveal deep origins of eukaryotic multicellular pathways.</title>
        <authorList>
            <person name="Sheikh S."/>
            <person name="Fu C.-J."/>
            <person name="Brown M.W."/>
            <person name="Baldauf S.L."/>
        </authorList>
    </citation>
    <scope>NUCLEOTIDE SEQUENCE [LARGE SCALE GENOMIC DNA]</scope>
    <source>
        <strain evidence="4 5">ATCC MYA-3509</strain>
    </source>
</reference>
<gene>
    <name evidence="4" type="ORF">AKO1_013141</name>
</gene>
<feature type="compositionally biased region" description="Polar residues" evidence="1">
    <location>
        <begin position="437"/>
        <end position="449"/>
    </location>
</feature>
<dbReference type="Pfam" id="PF02373">
    <property type="entry name" value="JmjC"/>
    <property type="match status" value="1"/>
</dbReference>
<sequence length="555" mass="63164">MTTANYVTVPTYTPTWEEFSNFEKYIETIETEAAQYGVCKVIPPAGWKPNEKYVGKEEEIDFPIQTAIIQHTTGAKGVYLQMHEEVEDLPIRFAKFRNIITEPPTMDKELQEQSTPSQEFSWLERKYWKNILFQPAIYASDIPGSLFEGDVCKTWNLQNLDTVLQKQFKKHNVCIPGVNSPFLYVGSYKSTFCWHTEDMELYSINYLHFGAPKTWYSIPLGHKKKFEDLARSMYPEEFKKCAQVLRHKNLLISPSVLSQNNIQVTKTTQQVGEFMITFPGGYHAGFNHGLNCAEATNFATRRWIQIGKEASRCVCDSETVNIDMENVFSIENEVLNAEGQPITGSEPIDFQNIYLGDFKIDFVKNKKRKSTEHSSNNSMMDTDEEEQPSTKKRRNKKKQNDDEDEYTPTPNKKQIKKSPSQPVTSGIKIRLRLAQPLQGSPNEKSSQEFSPVKPTPEPCTPISPHVTIQIETNATRDDSNPTAQQTTDQEPSATLTPDATNDVATGKSKKKPAKKAEKKAEKTKKEKAPASTSSKKKHHPLFAQFYSGSMFGRYK</sequence>
<dbReference type="PANTHER" id="PTHR10694">
    <property type="entry name" value="LYSINE-SPECIFIC DEMETHYLASE"/>
    <property type="match status" value="1"/>
</dbReference>
<dbReference type="GO" id="GO:0005634">
    <property type="term" value="C:nucleus"/>
    <property type="evidence" value="ECO:0007669"/>
    <property type="project" value="TreeGrafter"/>
</dbReference>
<dbReference type="Pfam" id="PF02375">
    <property type="entry name" value="JmjN"/>
    <property type="match status" value="1"/>
</dbReference>
<keyword evidence="5" id="KW-1185">Reference proteome</keyword>
<feature type="domain" description="JmjC" evidence="3">
    <location>
        <begin position="153"/>
        <end position="315"/>
    </location>
</feature>
<organism evidence="4 5">
    <name type="scientific">Acrasis kona</name>
    <dbReference type="NCBI Taxonomy" id="1008807"/>
    <lineage>
        <taxon>Eukaryota</taxon>
        <taxon>Discoba</taxon>
        <taxon>Heterolobosea</taxon>
        <taxon>Tetramitia</taxon>
        <taxon>Eutetramitia</taxon>
        <taxon>Acrasidae</taxon>
        <taxon>Acrasis</taxon>
    </lineage>
</organism>
<accession>A0AAW2YYC6</accession>
<evidence type="ECO:0000313" key="5">
    <source>
        <dbReference type="Proteomes" id="UP001431209"/>
    </source>
</evidence>
<feature type="region of interest" description="Disordered" evidence="1">
    <location>
        <begin position="366"/>
        <end position="542"/>
    </location>
</feature>
<evidence type="ECO:0000256" key="1">
    <source>
        <dbReference type="SAM" id="MobiDB-lite"/>
    </source>
</evidence>
<dbReference type="SMART" id="SM00558">
    <property type="entry name" value="JmjC"/>
    <property type="match status" value="1"/>
</dbReference>
<evidence type="ECO:0000259" key="2">
    <source>
        <dbReference type="PROSITE" id="PS51183"/>
    </source>
</evidence>
<feature type="compositionally biased region" description="Basic and acidic residues" evidence="1">
    <location>
        <begin position="514"/>
        <end position="528"/>
    </location>
</feature>
<dbReference type="SUPFAM" id="SSF51197">
    <property type="entry name" value="Clavaminate synthase-like"/>
    <property type="match status" value="1"/>
</dbReference>
<dbReference type="GO" id="GO:0010468">
    <property type="term" value="P:regulation of gene expression"/>
    <property type="evidence" value="ECO:0007669"/>
    <property type="project" value="TreeGrafter"/>
</dbReference>
<dbReference type="PROSITE" id="PS51184">
    <property type="entry name" value="JMJC"/>
    <property type="match status" value="1"/>
</dbReference>
<evidence type="ECO:0000313" key="4">
    <source>
        <dbReference type="EMBL" id="KAL0482014.1"/>
    </source>
</evidence>
<dbReference type="Gene3D" id="2.60.120.650">
    <property type="entry name" value="Cupin"/>
    <property type="match status" value="1"/>
</dbReference>